<feature type="transmembrane region" description="Helical" evidence="1">
    <location>
        <begin position="123"/>
        <end position="147"/>
    </location>
</feature>
<gene>
    <name evidence="2" type="ORF">ALC56_03170</name>
</gene>
<dbReference type="Proteomes" id="UP000078541">
    <property type="component" value="Unassembled WGS sequence"/>
</dbReference>
<dbReference type="EMBL" id="KQ981374">
    <property type="protein sequence ID" value="KYN42410.1"/>
    <property type="molecule type" value="Genomic_DNA"/>
</dbReference>
<keyword evidence="1" id="KW-1133">Transmembrane helix</keyword>
<keyword evidence="1" id="KW-0812">Transmembrane</keyword>
<accession>A0A151JZQ1</accession>
<evidence type="ECO:0000313" key="3">
    <source>
        <dbReference type="Proteomes" id="UP000078541"/>
    </source>
</evidence>
<evidence type="ECO:0000256" key="1">
    <source>
        <dbReference type="SAM" id="Phobius"/>
    </source>
</evidence>
<keyword evidence="3" id="KW-1185">Reference proteome</keyword>
<dbReference type="AlphaFoldDB" id="A0A151JZQ1"/>
<evidence type="ECO:0000313" key="2">
    <source>
        <dbReference type="EMBL" id="KYN42410.1"/>
    </source>
</evidence>
<name>A0A151JZQ1_9HYME</name>
<keyword evidence="1" id="KW-0472">Membrane</keyword>
<proteinExistence type="predicted"/>
<protein>
    <submittedName>
        <fullName evidence="2">Uncharacterized protein</fullName>
    </submittedName>
</protein>
<reference evidence="2 3" key="1">
    <citation type="submission" date="2016-03" db="EMBL/GenBank/DDBJ databases">
        <title>Trachymyrmex septentrionalis WGS genome.</title>
        <authorList>
            <person name="Nygaard S."/>
            <person name="Hu H."/>
            <person name="Boomsma J."/>
            <person name="Zhang G."/>
        </authorList>
    </citation>
    <scope>NUCLEOTIDE SEQUENCE [LARGE SCALE GENOMIC DNA]</scope>
    <source>
        <strain evidence="2">Tsep2-gDNA-1</strain>
        <tissue evidence="2">Whole body</tissue>
    </source>
</reference>
<sequence length="166" mass="18738">MHSLAMACVGLVPRPMPEPGLENAGVVGRTGARISGTMPRRRARTGNSYSPLCVAISWHRLRLRVEHDEPRGTFIILASLPRKGVYRFSNARSLKSDIETQLIKARDRECAKHTMYIDNSVKIYAVLLMLLCLFVFKLGFKLAYSLLAIHRQVLYAMHAELMKSPE</sequence>
<organism evidence="2 3">
    <name type="scientific">Trachymyrmex septentrionalis</name>
    <dbReference type="NCBI Taxonomy" id="34720"/>
    <lineage>
        <taxon>Eukaryota</taxon>
        <taxon>Metazoa</taxon>
        <taxon>Ecdysozoa</taxon>
        <taxon>Arthropoda</taxon>
        <taxon>Hexapoda</taxon>
        <taxon>Insecta</taxon>
        <taxon>Pterygota</taxon>
        <taxon>Neoptera</taxon>
        <taxon>Endopterygota</taxon>
        <taxon>Hymenoptera</taxon>
        <taxon>Apocrita</taxon>
        <taxon>Aculeata</taxon>
        <taxon>Formicoidea</taxon>
        <taxon>Formicidae</taxon>
        <taxon>Myrmicinae</taxon>
        <taxon>Trachymyrmex</taxon>
    </lineage>
</organism>